<proteinExistence type="predicted"/>
<reference evidence="2" key="1">
    <citation type="submission" date="2021-03" db="EMBL/GenBank/DDBJ databases">
        <authorList>
            <person name="Wang G."/>
        </authorList>
    </citation>
    <scope>NUCLEOTIDE SEQUENCE</scope>
    <source>
        <strain evidence="2">KCTC 12899</strain>
    </source>
</reference>
<evidence type="ECO:0000259" key="1">
    <source>
        <dbReference type="Pfam" id="PF01243"/>
    </source>
</evidence>
<dbReference type="SUPFAM" id="SSF50475">
    <property type="entry name" value="FMN-binding split barrel"/>
    <property type="match status" value="1"/>
</dbReference>
<comment type="caution">
    <text evidence="2">The sequence shown here is derived from an EMBL/GenBank/DDBJ whole genome shotgun (WGS) entry which is preliminary data.</text>
</comment>
<name>A0A8J7QP72_9BACT</name>
<accession>A0A8J7QP72</accession>
<dbReference type="Proteomes" id="UP000664417">
    <property type="component" value="Unassembled WGS sequence"/>
</dbReference>
<protein>
    <submittedName>
        <fullName evidence="2">Pyridoxamine 5'-phosphate oxidase family protein</fullName>
    </submittedName>
</protein>
<dbReference type="Pfam" id="PF01243">
    <property type="entry name" value="PNPOx_N"/>
    <property type="match status" value="1"/>
</dbReference>
<dbReference type="RefSeq" id="WP_207862060.1">
    <property type="nucleotide sequence ID" value="NZ_JAFREP010000031.1"/>
</dbReference>
<dbReference type="EMBL" id="JAFREP010000031">
    <property type="protein sequence ID" value="MBO1322088.1"/>
    <property type="molecule type" value="Genomic_DNA"/>
</dbReference>
<evidence type="ECO:0000313" key="3">
    <source>
        <dbReference type="Proteomes" id="UP000664417"/>
    </source>
</evidence>
<sequence>MPFQERLDDDLCDFIRAQAMFFTGTAPRQGRINLSPKGLDTFRILDQSRVAYLDLTGSGNETAAHINENGRLTMMFCSYDARMLILRLYGRGEVIRPTDAGWAEHAPHFDLLPGYRQIILLHIESVQKSCGFAVPRYQLIGQRDKLIDHAEKKGRDGIEAYQQNRNQVSIDGHQAYPDIPR</sequence>
<organism evidence="2 3">
    <name type="scientific">Acanthopleuribacter pedis</name>
    <dbReference type="NCBI Taxonomy" id="442870"/>
    <lineage>
        <taxon>Bacteria</taxon>
        <taxon>Pseudomonadati</taxon>
        <taxon>Acidobacteriota</taxon>
        <taxon>Holophagae</taxon>
        <taxon>Acanthopleuribacterales</taxon>
        <taxon>Acanthopleuribacteraceae</taxon>
        <taxon>Acanthopleuribacter</taxon>
    </lineage>
</organism>
<dbReference type="AlphaFoldDB" id="A0A8J7QP72"/>
<evidence type="ECO:0000313" key="2">
    <source>
        <dbReference type="EMBL" id="MBO1322088.1"/>
    </source>
</evidence>
<dbReference type="PANTHER" id="PTHR39336">
    <property type="entry name" value="PYRIDOXAMINE PHOSPHATE OXIDASE FAMILY PROTEIN (AFU_ORTHOLOGUE AFUA_6G11440)"/>
    <property type="match status" value="1"/>
</dbReference>
<feature type="domain" description="Pyridoxamine 5'-phosphate oxidase N-terminal" evidence="1">
    <location>
        <begin position="8"/>
        <end position="127"/>
    </location>
</feature>
<dbReference type="InterPro" id="IPR012349">
    <property type="entry name" value="Split_barrel_FMN-bd"/>
</dbReference>
<dbReference type="Gene3D" id="2.30.110.10">
    <property type="entry name" value="Electron Transport, Fmn-binding Protein, Chain A"/>
    <property type="match status" value="1"/>
</dbReference>
<dbReference type="PANTHER" id="PTHR39336:SF1">
    <property type="entry name" value="PYRIDOXAMINE PHOSPHATE OXIDASE FAMILY PROTEIN (AFU_ORTHOLOGUE AFUA_6G11440)"/>
    <property type="match status" value="1"/>
</dbReference>
<dbReference type="InterPro" id="IPR011576">
    <property type="entry name" value="Pyridox_Oxase_N"/>
</dbReference>
<gene>
    <name evidence="2" type="ORF">J3U88_26665</name>
</gene>
<keyword evidence="3" id="KW-1185">Reference proteome</keyword>